<evidence type="ECO:0000313" key="11">
    <source>
        <dbReference type="Proteomes" id="UP000001194"/>
    </source>
</evidence>
<keyword evidence="4" id="KW-0396">Initiation factor</keyword>
<dbReference type="InterPro" id="IPR016024">
    <property type="entry name" value="ARM-type_fold"/>
</dbReference>
<evidence type="ECO:0000313" key="10">
    <source>
        <dbReference type="EMBL" id="EDQ99898.1"/>
    </source>
</evidence>
<dbReference type="FunFam" id="1.25.40.180:FF:000020">
    <property type="entry name" value="Eukaryotic translation initiation factor subunit"/>
    <property type="match status" value="1"/>
</dbReference>
<evidence type="ECO:0000256" key="1">
    <source>
        <dbReference type="ARBA" id="ARBA00004496"/>
    </source>
</evidence>
<dbReference type="PANTHER" id="PTHR23253">
    <property type="entry name" value="EUKARYOTIC TRANSLATION INITIATION FACTOR 4 GAMMA"/>
    <property type="match status" value="1"/>
</dbReference>
<comment type="similarity">
    <text evidence="2">Belongs to the eukaryotic initiation factor 4G family.</text>
</comment>
<dbReference type="Proteomes" id="UP000001194">
    <property type="component" value="Unassembled WGS sequence"/>
</dbReference>
<evidence type="ECO:0000256" key="6">
    <source>
        <dbReference type="ARBA" id="ARBA00022884"/>
    </source>
</evidence>
<dbReference type="GeneID" id="6085082"/>
<dbReference type="Gene3D" id="1.25.40.180">
    <property type="match status" value="1"/>
</dbReference>
<dbReference type="PANTHER" id="PTHR23253:SF9">
    <property type="entry name" value="EUKARYOTIC TRANSLATION INITIATION FACTOR 4 GAMMA 2"/>
    <property type="match status" value="1"/>
</dbReference>
<keyword evidence="5" id="KW-0597">Phosphoprotein</keyword>
<gene>
    <name evidence="10" type="ORF">LACBIDRAFT_255866</name>
</gene>
<dbReference type="Pfam" id="PF02854">
    <property type="entry name" value="MIF4G"/>
    <property type="match status" value="1"/>
</dbReference>
<keyword evidence="11" id="KW-1185">Reference proteome</keyword>
<evidence type="ECO:0000256" key="8">
    <source>
        <dbReference type="SAM" id="MobiDB-lite"/>
    </source>
</evidence>
<evidence type="ECO:0000256" key="5">
    <source>
        <dbReference type="ARBA" id="ARBA00022553"/>
    </source>
</evidence>
<evidence type="ECO:0000256" key="4">
    <source>
        <dbReference type="ARBA" id="ARBA00022540"/>
    </source>
</evidence>
<dbReference type="OrthoDB" id="514777at2759"/>
<evidence type="ECO:0000259" key="9">
    <source>
        <dbReference type="SMART" id="SM00543"/>
    </source>
</evidence>
<feature type="domain" description="MIF4G" evidence="9">
    <location>
        <begin position="3"/>
        <end position="246"/>
    </location>
</feature>
<dbReference type="HOGENOM" id="CLU_030857_1_0_1"/>
<feature type="region of interest" description="Disordered" evidence="8">
    <location>
        <begin position="259"/>
        <end position="293"/>
    </location>
</feature>
<dbReference type="RefSeq" id="XP_001889441.1">
    <property type="nucleotide sequence ID" value="XM_001889406.1"/>
</dbReference>
<dbReference type="AlphaFoldDB" id="B0DZU8"/>
<comment type="subcellular location">
    <subcellularLocation>
        <location evidence="1">Cytoplasm</location>
    </subcellularLocation>
</comment>
<keyword evidence="6" id="KW-0694">RNA-binding</keyword>
<protein>
    <submittedName>
        <fullName evidence="10">Predicted protein</fullName>
    </submittedName>
</protein>
<proteinExistence type="inferred from homology"/>
<dbReference type="EMBL" id="DS547157">
    <property type="protein sequence ID" value="EDQ99898.1"/>
    <property type="molecule type" value="Genomic_DNA"/>
</dbReference>
<keyword evidence="7" id="KW-0648">Protein biosynthesis</keyword>
<evidence type="ECO:0000256" key="3">
    <source>
        <dbReference type="ARBA" id="ARBA00022490"/>
    </source>
</evidence>
<dbReference type="GO" id="GO:0003743">
    <property type="term" value="F:translation initiation factor activity"/>
    <property type="evidence" value="ECO:0007669"/>
    <property type="project" value="UniProtKB-KW"/>
</dbReference>
<dbReference type="SMART" id="SM00543">
    <property type="entry name" value="MIF4G"/>
    <property type="match status" value="1"/>
</dbReference>
<organism evidence="11">
    <name type="scientific">Laccaria bicolor (strain S238N-H82 / ATCC MYA-4686)</name>
    <name type="common">Bicoloured deceiver</name>
    <name type="synonym">Laccaria laccata var. bicolor</name>
    <dbReference type="NCBI Taxonomy" id="486041"/>
    <lineage>
        <taxon>Eukaryota</taxon>
        <taxon>Fungi</taxon>
        <taxon>Dikarya</taxon>
        <taxon>Basidiomycota</taxon>
        <taxon>Agaricomycotina</taxon>
        <taxon>Agaricomycetes</taxon>
        <taxon>Agaricomycetidae</taxon>
        <taxon>Agaricales</taxon>
        <taxon>Agaricineae</taxon>
        <taxon>Hydnangiaceae</taxon>
        <taxon>Laccaria</taxon>
    </lineage>
</organism>
<dbReference type="KEGG" id="lbc:LACBIDRAFT_255866"/>
<dbReference type="GO" id="GO:0010494">
    <property type="term" value="C:cytoplasmic stress granule"/>
    <property type="evidence" value="ECO:0007669"/>
    <property type="project" value="UniProtKB-ARBA"/>
</dbReference>
<keyword evidence="3" id="KW-0963">Cytoplasm</keyword>
<dbReference type="SUPFAM" id="SSF48371">
    <property type="entry name" value="ARM repeat"/>
    <property type="match status" value="1"/>
</dbReference>
<name>B0DZU8_LACBS</name>
<dbReference type="GO" id="GO:0003729">
    <property type="term" value="F:mRNA binding"/>
    <property type="evidence" value="ECO:0007669"/>
    <property type="project" value="TreeGrafter"/>
</dbReference>
<evidence type="ECO:0000256" key="2">
    <source>
        <dbReference type="ARBA" id="ARBA00005775"/>
    </source>
</evidence>
<reference evidence="10 11" key="1">
    <citation type="journal article" date="2008" name="Nature">
        <title>The genome of Laccaria bicolor provides insights into mycorrhizal symbiosis.</title>
        <authorList>
            <person name="Martin F."/>
            <person name="Aerts A."/>
            <person name="Ahren D."/>
            <person name="Brun A."/>
            <person name="Danchin E.G.J."/>
            <person name="Duchaussoy F."/>
            <person name="Gibon J."/>
            <person name="Kohler A."/>
            <person name="Lindquist E."/>
            <person name="Pereda V."/>
            <person name="Salamov A."/>
            <person name="Shapiro H.J."/>
            <person name="Wuyts J."/>
            <person name="Blaudez D."/>
            <person name="Buee M."/>
            <person name="Brokstein P."/>
            <person name="Canbaeck B."/>
            <person name="Cohen D."/>
            <person name="Courty P.E."/>
            <person name="Coutinho P.M."/>
            <person name="Delaruelle C."/>
            <person name="Detter J.C."/>
            <person name="Deveau A."/>
            <person name="DiFazio S."/>
            <person name="Duplessis S."/>
            <person name="Fraissinet-Tachet L."/>
            <person name="Lucic E."/>
            <person name="Frey-Klett P."/>
            <person name="Fourrey C."/>
            <person name="Feussner I."/>
            <person name="Gay G."/>
            <person name="Grimwood J."/>
            <person name="Hoegger P.J."/>
            <person name="Jain P."/>
            <person name="Kilaru S."/>
            <person name="Labbe J."/>
            <person name="Lin Y.C."/>
            <person name="Legue V."/>
            <person name="Le Tacon F."/>
            <person name="Marmeisse R."/>
            <person name="Melayah D."/>
            <person name="Montanini B."/>
            <person name="Muratet M."/>
            <person name="Nehls U."/>
            <person name="Niculita-Hirzel H."/>
            <person name="Oudot-Le Secq M.P."/>
            <person name="Peter M."/>
            <person name="Quesneville H."/>
            <person name="Rajashekar B."/>
            <person name="Reich M."/>
            <person name="Rouhier N."/>
            <person name="Schmutz J."/>
            <person name="Yin T."/>
            <person name="Chalot M."/>
            <person name="Henrissat B."/>
            <person name="Kuees U."/>
            <person name="Lucas S."/>
            <person name="Van de Peer Y."/>
            <person name="Podila G.K."/>
            <person name="Polle A."/>
            <person name="Pukkila P.J."/>
            <person name="Richardson P.M."/>
            <person name="Rouze P."/>
            <person name="Sanders I.R."/>
            <person name="Stajich J.E."/>
            <person name="Tunlid A."/>
            <person name="Tuskan G."/>
            <person name="Grigoriev I.V."/>
        </authorList>
    </citation>
    <scope>NUCLEOTIDE SEQUENCE [LARGE SCALE GENOMIC DNA]</scope>
    <source>
        <strain evidence="11">S238N-H82 / ATCC MYA-4686</strain>
    </source>
</reference>
<accession>B0DZU8</accession>
<sequence>MVHRKVKALLNKLTMEKFDSISGQVIVWANKSEKEKDGRTLIQIIRLVFEHAIDGATWSEVYARLCREMMNRISPKVQDEGVKNSEGNPIAGDQLFRKYLCNGCQEGYERASGDGVAKAANQQNKEGRTEEVALFSDKYYAAQKVKRHGLGLIKFVGELFKLQMLTEHIMHNYVETLLVNVEHLEEVEIERSCKLLTTVGAHLDTQKARAHMDVYFSRIKELTKSQNVSLRMQFMLQDIIELRERNWVSRDAIVAQKRGSDGRDVAGSGSGAPPSRLRKKAQKANGINLSNKL</sequence>
<dbReference type="GO" id="GO:0016281">
    <property type="term" value="C:eukaryotic translation initiation factor 4F complex"/>
    <property type="evidence" value="ECO:0007669"/>
    <property type="project" value="TreeGrafter"/>
</dbReference>
<dbReference type="InterPro" id="IPR003890">
    <property type="entry name" value="MIF4G-like_typ-3"/>
</dbReference>
<dbReference type="STRING" id="486041.B0DZU8"/>
<evidence type="ECO:0000256" key="7">
    <source>
        <dbReference type="ARBA" id="ARBA00022917"/>
    </source>
</evidence>
<dbReference type="InParanoid" id="B0DZU8"/>